<dbReference type="InterPro" id="IPR052761">
    <property type="entry name" value="Fungal_Detox/Toxin_TFs"/>
</dbReference>
<dbReference type="GO" id="GO:0008270">
    <property type="term" value="F:zinc ion binding"/>
    <property type="evidence" value="ECO:0007669"/>
    <property type="project" value="InterPro"/>
</dbReference>
<dbReference type="EMBL" id="PVWQ01000001">
    <property type="protein sequence ID" value="RDW94216.1"/>
    <property type="molecule type" value="Genomic_DNA"/>
</dbReference>
<sequence length="574" mass="64464">MCLTDSGQLTVLDGAVKPPGQLLDNHLYILLAGVPGSNETALQRFNSRKQPRQPNIFAHGENGLPGFIKSFEVEGQEELEILVRLGVFELPPPQLQRIALDRFGDVVHPLLPVLDINEFREAVFGNGSAKKVPLLLYHAVMFMGLAATETDILLQLPGATTKPDILDSYYQKAKTLIDLDVEKDRLVICQASILIVNHPYQQGPKDAGYWSGVAIAQAHALRLYRAEQSAFTNREFNVERILWWSILVRECDMCMLKDQPPRVWPHGTPMLSMSDFGLAEDSEGLAARLARTYILRAKLTLRIYRVMRSLYEDVKPWDPKQVTVMPVLRQHMALLLGSWHDDVPEELRCEYLMQNGFGASQPGVAWAMWMCETVYWAATMLVYLGDLRLDDLEQKGREYLADRRNQPALRHAATQITKTLAELLTYSTNLFLPHVAYFFLAAFIHLQDSKSTDPEIHQIGQRNLEISLQAAHTLSKVFPFLAEMDSRFGQPQAPSSDQPPPAQQSSNQASLVMAPGRLPARNTCASGHGDDEQSQGPSPDQIFQENSRVEGDVAGWCANEFGEDWLYNMRASLP</sequence>
<dbReference type="PANTHER" id="PTHR47425">
    <property type="entry name" value="FARB-RELATED"/>
    <property type="match status" value="1"/>
</dbReference>
<evidence type="ECO:0000256" key="2">
    <source>
        <dbReference type="SAM" id="MobiDB-lite"/>
    </source>
</evidence>
<evidence type="ECO:0000256" key="1">
    <source>
        <dbReference type="ARBA" id="ARBA00023242"/>
    </source>
</evidence>
<protein>
    <recommendedName>
        <fullName evidence="3">Xylanolytic transcriptional activator regulatory domain-containing protein</fullName>
    </recommendedName>
</protein>
<dbReference type="OrthoDB" id="5121955at2759"/>
<dbReference type="PANTHER" id="PTHR47425:SF2">
    <property type="entry name" value="FARB-RELATED"/>
    <property type="match status" value="1"/>
</dbReference>
<name>A0A3D8T6M9_9EURO</name>
<dbReference type="InterPro" id="IPR007219">
    <property type="entry name" value="XnlR_reg_dom"/>
</dbReference>
<dbReference type="RefSeq" id="XP_026609399.1">
    <property type="nucleotide sequence ID" value="XM_026743554.1"/>
</dbReference>
<feature type="region of interest" description="Disordered" evidence="2">
    <location>
        <begin position="488"/>
        <end position="548"/>
    </location>
</feature>
<feature type="compositionally biased region" description="Polar residues" evidence="2">
    <location>
        <begin position="534"/>
        <end position="546"/>
    </location>
</feature>
<keyword evidence="1" id="KW-0539">Nucleus</keyword>
<accession>A0A3D8T6M9</accession>
<feature type="domain" description="Xylanolytic transcriptional activator regulatory" evidence="3">
    <location>
        <begin position="100"/>
        <end position="251"/>
    </location>
</feature>
<dbReference type="STRING" id="1810919.A0A3D8T6M9"/>
<dbReference type="GO" id="GO:0003677">
    <property type="term" value="F:DNA binding"/>
    <property type="evidence" value="ECO:0007669"/>
    <property type="project" value="InterPro"/>
</dbReference>
<reference evidence="4 5" key="1">
    <citation type="journal article" date="2018" name="IMA Fungus">
        <title>IMA Genome-F 9: Draft genome sequence of Annulohypoxylon stygium, Aspergillus mulundensis, Berkeleyomyces basicola (syn. Thielaviopsis basicola), Ceratocystis smalleyi, two Cercospora beticola strains, Coleophoma cylindrospora, Fusarium fracticaudum, Phialophora cf. hyalina, and Morchella septimelata.</title>
        <authorList>
            <person name="Wingfield B.D."/>
            <person name="Bills G.F."/>
            <person name="Dong Y."/>
            <person name="Huang W."/>
            <person name="Nel W.J."/>
            <person name="Swalarsk-Parry B.S."/>
            <person name="Vaghefi N."/>
            <person name="Wilken P.M."/>
            <person name="An Z."/>
            <person name="de Beer Z.W."/>
            <person name="De Vos L."/>
            <person name="Chen L."/>
            <person name="Duong T.A."/>
            <person name="Gao Y."/>
            <person name="Hammerbacher A."/>
            <person name="Kikkert J.R."/>
            <person name="Li Y."/>
            <person name="Li H."/>
            <person name="Li K."/>
            <person name="Li Q."/>
            <person name="Liu X."/>
            <person name="Ma X."/>
            <person name="Naidoo K."/>
            <person name="Pethybridge S.J."/>
            <person name="Sun J."/>
            <person name="Steenkamp E.T."/>
            <person name="van der Nest M.A."/>
            <person name="van Wyk S."/>
            <person name="Wingfield M.J."/>
            <person name="Xiong C."/>
            <person name="Yue Q."/>
            <person name="Zhang X."/>
        </authorList>
    </citation>
    <scope>NUCLEOTIDE SEQUENCE [LARGE SCALE GENOMIC DNA]</scope>
    <source>
        <strain evidence="4 5">DSM 5745</strain>
    </source>
</reference>
<proteinExistence type="predicted"/>
<dbReference type="CDD" id="cd12148">
    <property type="entry name" value="fungal_TF_MHR"/>
    <property type="match status" value="1"/>
</dbReference>
<keyword evidence="5" id="KW-1185">Reference proteome</keyword>
<evidence type="ECO:0000313" key="5">
    <source>
        <dbReference type="Proteomes" id="UP000256690"/>
    </source>
</evidence>
<dbReference type="GeneID" id="38111908"/>
<evidence type="ECO:0000259" key="3">
    <source>
        <dbReference type="Pfam" id="PF04082"/>
    </source>
</evidence>
<evidence type="ECO:0000313" key="4">
    <source>
        <dbReference type="EMBL" id="RDW94216.1"/>
    </source>
</evidence>
<gene>
    <name evidence="4" type="ORF">DSM5745_01538</name>
</gene>
<dbReference type="Proteomes" id="UP000256690">
    <property type="component" value="Unassembled WGS sequence"/>
</dbReference>
<dbReference type="GO" id="GO:0006351">
    <property type="term" value="P:DNA-templated transcription"/>
    <property type="evidence" value="ECO:0007669"/>
    <property type="project" value="InterPro"/>
</dbReference>
<comment type="caution">
    <text evidence="4">The sequence shown here is derived from an EMBL/GenBank/DDBJ whole genome shotgun (WGS) entry which is preliminary data.</text>
</comment>
<dbReference type="AlphaFoldDB" id="A0A3D8T6M9"/>
<dbReference type="Pfam" id="PF04082">
    <property type="entry name" value="Fungal_trans"/>
    <property type="match status" value="1"/>
</dbReference>
<organism evidence="4 5">
    <name type="scientific">Aspergillus mulundensis</name>
    <dbReference type="NCBI Taxonomy" id="1810919"/>
    <lineage>
        <taxon>Eukaryota</taxon>
        <taxon>Fungi</taxon>
        <taxon>Dikarya</taxon>
        <taxon>Ascomycota</taxon>
        <taxon>Pezizomycotina</taxon>
        <taxon>Eurotiomycetes</taxon>
        <taxon>Eurotiomycetidae</taxon>
        <taxon>Eurotiales</taxon>
        <taxon>Aspergillaceae</taxon>
        <taxon>Aspergillus</taxon>
        <taxon>Aspergillus subgen. Nidulantes</taxon>
    </lineage>
</organism>